<evidence type="ECO:0000256" key="1">
    <source>
        <dbReference type="SAM" id="MobiDB-lite"/>
    </source>
</evidence>
<dbReference type="AlphaFoldDB" id="A0A8A4KJJ7"/>
<protein>
    <submittedName>
        <fullName evidence="2">Uncharacterized protein</fullName>
    </submittedName>
</protein>
<feature type="region of interest" description="Disordered" evidence="1">
    <location>
        <begin position="207"/>
        <end position="286"/>
    </location>
</feature>
<proteinExistence type="predicted"/>
<name>A0A8A4KJJ7_PANAN</name>
<reference evidence="2" key="1">
    <citation type="submission" date="2020-07" db="EMBL/GenBank/DDBJ databases">
        <title>Genome Sequences for Panteoa spp. that cause Center Rot in Onions.</title>
        <authorList>
            <person name="Asselin J.A."/>
            <person name="Helmann T."/>
            <person name="Beer S."/>
            <person name="Stodghill P."/>
        </authorList>
    </citation>
    <scope>NUCLEOTIDE SEQUENCE</scope>
    <source>
        <strain evidence="2">OC5a</strain>
        <plasmid evidence="2">pOC5aB</plasmid>
    </source>
</reference>
<dbReference type="EMBL" id="CP059085">
    <property type="protein sequence ID" value="QTC48523.1"/>
    <property type="molecule type" value="Genomic_DNA"/>
</dbReference>
<dbReference type="RefSeq" id="WP_207806803.1">
    <property type="nucleotide sequence ID" value="NZ_CP059085.1"/>
</dbReference>
<feature type="compositionally biased region" description="Basic and acidic residues" evidence="1">
    <location>
        <begin position="238"/>
        <end position="274"/>
    </location>
</feature>
<evidence type="ECO:0000313" key="2">
    <source>
        <dbReference type="EMBL" id="QTC48523.1"/>
    </source>
</evidence>
<geneLocation type="plasmid" evidence="2 3">
    <name>pOC5aB</name>
</geneLocation>
<organism evidence="2 3">
    <name type="scientific">Pantoea ananas</name>
    <name type="common">Erwinia uredovora</name>
    <dbReference type="NCBI Taxonomy" id="553"/>
    <lineage>
        <taxon>Bacteria</taxon>
        <taxon>Pseudomonadati</taxon>
        <taxon>Pseudomonadota</taxon>
        <taxon>Gammaproteobacteria</taxon>
        <taxon>Enterobacterales</taxon>
        <taxon>Erwiniaceae</taxon>
        <taxon>Pantoea</taxon>
    </lineage>
</organism>
<gene>
    <name evidence="2" type="ORF">H0Z12_22345</name>
</gene>
<evidence type="ECO:0000313" key="3">
    <source>
        <dbReference type="Proteomes" id="UP000663901"/>
    </source>
</evidence>
<keyword evidence="2" id="KW-0614">Plasmid</keyword>
<sequence>MTNKLAANLPTKEKKGTLWWEKTVEYKFVLSAKEKFGINILSPLDGDVESIGDTIAKKNNKYFIIEFKRRPGDFRAEYDKFALNKVGYRAAKIEFNKCSASKSHYVIAGRLGPNAKSLTLCFMNYFDVPVKLPETEVFQTGMNEADLKSYTEKFTAAKVLGSEPSANEEDGDSEGCGGGIHKGTLVLAIDEKNNAVVLPLSFFSGPKPSLTPQNGPGSPSGPQTKISHAKPANSGSADKNDTAYKNSDEKSPPLKERLMRLKKIADKNNKKPEDLNPSTKKTKPKM</sequence>
<accession>A0A8A4KJJ7</accession>
<dbReference type="Proteomes" id="UP000663901">
    <property type="component" value="Plasmid pOC5aB"/>
</dbReference>